<dbReference type="AlphaFoldDB" id="A0A7I8XBF8"/>
<dbReference type="Proteomes" id="UP000659654">
    <property type="component" value="Unassembled WGS sequence"/>
</dbReference>
<dbReference type="EMBL" id="CAJFDI010000001">
    <property type="protein sequence ID" value="CAD5209209.1"/>
    <property type="molecule type" value="Genomic_DNA"/>
</dbReference>
<dbReference type="GO" id="GO:0005811">
    <property type="term" value="C:lipid droplet"/>
    <property type="evidence" value="ECO:0007669"/>
    <property type="project" value="UniProtKB-SubCell"/>
</dbReference>
<keyword evidence="3" id="KW-0551">Lipid droplet</keyword>
<organism evidence="4 5">
    <name type="scientific">Bursaphelenchus xylophilus</name>
    <name type="common">Pinewood nematode worm</name>
    <name type="synonym">Aphelenchoides xylophilus</name>
    <dbReference type="NCBI Taxonomy" id="6326"/>
    <lineage>
        <taxon>Eukaryota</taxon>
        <taxon>Metazoa</taxon>
        <taxon>Ecdysozoa</taxon>
        <taxon>Nematoda</taxon>
        <taxon>Chromadorea</taxon>
        <taxon>Rhabditida</taxon>
        <taxon>Tylenchina</taxon>
        <taxon>Tylenchomorpha</taxon>
        <taxon>Aphelenchoidea</taxon>
        <taxon>Aphelenchoididae</taxon>
        <taxon>Bursaphelenchus</taxon>
    </lineage>
</organism>
<dbReference type="OrthoDB" id="5869556at2759"/>
<reference evidence="4" key="1">
    <citation type="submission" date="2020-09" db="EMBL/GenBank/DDBJ databases">
        <authorList>
            <person name="Kikuchi T."/>
        </authorList>
    </citation>
    <scope>NUCLEOTIDE SEQUENCE</scope>
    <source>
        <strain evidence="4">Ka4C1</strain>
    </source>
</reference>
<dbReference type="Proteomes" id="UP000582659">
    <property type="component" value="Unassembled WGS sequence"/>
</dbReference>
<dbReference type="InterPro" id="IPR004279">
    <property type="entry name" value="Perilipin"/>
</dbReference>
<evidence type="ECO:0000313" key="5">
    <source>
        <dbReference type="Proteomes" id="UP000659654"/>
    </source>
</evidence>
<dbReference type="SMR" id="A0A7I8XBF8"/>
<comment type="subcellular location">
    <subcellularLocation>
        <location evidence="1">Lipid droplet</location>
    </subcellularLocation>
</comment>
<gene>
    <name evidence="4" type="ORF">BXYJ_LOCUS1328</name>
</gene>
<sequence length="390" mass="43040">MSTEIDNVDGVDAHYAYFRSVYGQLSDSIVGVRLRNIYDYTKNSNEIVQKSLNGVETRLYDVSDSFLAPLYERYCYPTTERLAKASVTGYDKSQNLIHSAKDLAQAGTALGLGVAVVSAQVGLIISASMTNLLLDGVILTKDVGVGIVTKTKAYEKQVEAKIFSTVENCKSIAGVPVNKAAEYTNSLLDVMNAFLDNFLHLPVEETENPESSIPQRIRHLTSRVSQAIVSRTVQPAQQQIAVLLENLRAKLTLVDTLKKQGGNVKSQMLSTSLSDLYARIEKEANEFKVHPSEALLKSIQNCAKRLNASLNDIVQKSSKTLPSAASDRLQSAISYIENLDRTFEDADSIHAIRDEVIVEAKQKLSDLLQIVRLSPRNQDDKIDLNEELSD</sequence>
<evidence type="ECO:0000256" key="1">
    <source>
        <dbReference type="ARBA" id="ARBA00004502"/>
    </source>
</evidence>
<comment type="caution">
    <text evidence="4">The sequence shown here is derived from an EMBL/GenBank/DDBJ whole genome shotgun (WGS) entry which is preliminary data.</text>
</comment>
<dbReference type="Pfam" id="PF03036">
    <property type="entry name" value="Perilipin"/>
    <property type="match status" value="1"/>
</dbReference>
<dbReference type="EMBL" id="CAJFCV020000001">
    <property type="protein sequence ID" value="CAG9084076.1"/>
    <property type="molecule type" value="Genomic_DNA"/>
</dbReference>
<keyword evidence="5" id="KW-1185">Reference proteome</keyword>
<dbReference type="Gene3D" id="1.20.120.340">
    <property type="entry name" value="Flagellar protein FliS"/>
    <property type="match status" value="1"/>
</dbReference>
<evidence type="ECO:0000313" key="4">
    <source>
        <dbReference type="EMBL" id="CAD5209209.1"/>
    </source>
</evidence>
<comment type="similarity">
    <text evidence="2">Belongs to the perilipin family.</text>
</comment>
<name>A0A7I8XBF8_BURXY</name>
<protein>
    <submittedName>
        <fullName evidence="4">(pine wood nematode) hypothetical protein</fullName>
    </submittedName>
</protein>
<evidence type="ECO:0000256" key="3">
    <source>
        <dbReference type="ARBA" id="ARBA00022677"/>
    </source>
</evidence>
<accession>A0A7I8XBF8</accession>
<proteinExistence type="inferred from homology"/>
<evidence type="ECO:0000256" key="2">
    <source>
        <dbReference type="ARBA" id="ARBA00006311"/>
    </source>
</evidence>